<dbReference type="InterPro" id="IPR016186">
    <property type="entry name" value="C-type_lectin-like/link_sf"/>
</dbReference>
<feature type="non-terminal residue" evidence="4">
    <location>
        <position position="301"/>
    </location>
</feature>
<dbReference type="PROSITE" id="PS50041">
    <property type="entry name" value="C_TYPE_LECTIN_2"/>
    <property type="match status" value="1"/>
</dbReference>
<dbReference type="Pfam" id="PF00041">
    <property type="entry name" value="fn3"/>
    <property type="match status" value="1"/>
</dbReference>
<dbReference type="InterPro" id="IPR050111">
    <property type="entry name" value="C-type_lectin/snaclec_domain"/>
</dbReference>
<organism evidence="4 5">
    <name type="scientific">Lymnaea stagnalis</name>
    <name type="common">Great pond snail</name>
    <name type="synonym">Helix stagnalis</name>
    <dbReference type="NCBI Taxonomy" id="6523"/>
    <lineage>
        <taxon>Eukaryota</taxon>
        <taxon>Metazoa</taxon>
        <taxon>Spiralia</taxon>
        <taxon>Lophotrochozoa</taxon>
        <taxon>Mollusca</taxon>
        <taxon>Gastropoda</taxon>
        <taxon>Heterobranchia</taxon>
        <taxon>Euthyneura</taxon>
        <taxon>Panpulmonata</taxon>
        <taxon>Hygrophila</taxon>
        <taxon>Lymnaeoidea</taxon>
        <taxon>Lymnaeidae</taxon>
        <taxon>Lymnaea</taxon>
    </lineage>
</organism>
<dbReference type="PANTHER" id="PTHR22803">
    <property type="entry name" value="MANNOSE, PHOSPHOLIPASE, LECTIN RECEPTOR RELATED"/>
    <property type="match status" value="1"/>
</dbReference>
<accession>A0AAV2I9X1</accession>
<protein>
    <recommendedName>
        <fullName evidence="6">C-type lectin domain-containing protein</fullName>
    </recommendedName>
</protein>
<proteinExistence type="predicted"/>
<reference evidence="4 5" key="1">
    <citation type="submission" date="2024-04" db="EMBL/GenBank/DDBJ databases">
        <authorList>
            <consortium name="Genoscope - CEA"/>
            <person name="William W."/>
        </authorList>
    </citation>
    <scope>NUCLEOTIDE SEQUENCE [LARGE SCALE GENOMIC DNA]</scope>
</reference>
<feature type="domain" description="Fibronectin type-III" evidence="3">
    <location>
        <begin position="162"/>
        <end position="264"/>
    </location>
</feature>
<evidence type="ECO:0000256" key="1">
    <source>
        <dbReference type="SAM" id="SignalP"/>
    </source>
</evidence>
<dbReference type="SUPFAM" id="SSF56436">
    <property type="entry name" value="C-type lectin-like"/>
    <property type="match status" value="1"/>
</dbReference>
<dbReference type="InterPro" id="IPR003961">
    <property type="entry name" value="FN3_dom"/>
</dbReference>
<feature type="signal peptide" evidence="1">
    <location>
        <begin position="1"/>
        <end position="24"/>
    </location>
</feature>
<gene>
    <name evidence="4" type="ORF">GSLYS_00016182001</name>
</gene>
<dbReference type="Gene3D" id="3.10.100.10">
    <property type="entry name" value="Mannose-Binding Protein A, subunit A"/>
    <property type="match status" value="1"/>
</dbReference>
<dbReference type="Proteomes" id="UP001497497">
    <property type="component" value="Unassembled WGS sequence"/>
</dbReference>
<evidence type="ECO:0000313" key="5">
    <source>
        <dbReference type="Proteomes" id="UP001497497"/>
    </source>
</evidence>
<dbReference type="SMART" id="SM00034">
    <property type="entry name" value="CLECT"/>
    <property type="match status" value="1"/>
</dbReference>
<dbReference type="AlphaFoldDB" id="A0AAV2I9X1"/>
<evidence type="ECO:0000313" key="4">
    <source>
        <dbReference type="EMBL" id="CAL1542648.1"/>
    </source>
</evidence>
<dbReference type="EMBL" id="CAXITT010000498">
    <property type="protein sequence ID" value="CAL1542648.1"/>
    <property type="molecule type" value="Genomic_DNA"/>
</dbReference>
<evidence type="ECO:0000259" key="3">
    <source>
        <dbReference type="PROSITE" id="PS50853"/>
    </source>
</evidence>
<evidence type="ECO:0000259" key="2">
    <source>
        <dbReference type="PROSITE" id="PS50041"/>
    </source>
</evidence>
<dbReference type="Gene3D" id="2.60.40.10">
    <property type="entry name" value="Immunoglobulins"/>
    <property type="match status" value="1"/>
</dbReference>
<name>A0AAV2I9X1_LYMST</name>
<evidence type="ECO:0008006" key="6">
    <source>
        <dbReference type="Google" id="ProtNLM"/>
    </source>
</evidence>
<feature type="chain" id="PRO_5043606840" description="C-type lectin domain-containing protein" evidence="1">
    <location>
        <begin position="25"/>
        <end position="301"/>
    </location>
</feature>
<dbReference type="InterPro" id="IPR013783">
    <property type="entry name" value="Ig-like_fold"/>
</dbReference>
<dbReference type="InterPro" id="IPR016187">
    <property type="entry name" value="CTDL_fold"/>
</dbReference>
<keyword evidence="1" id="KW-0732">Signal</keyword>
<comment type="caution">
    <text evidence="4">The sequence shown here is derived from an EMBL/GenBank/DDBJ whole genome shotgun (WGS) entry which is preliminary data.</text>
</comment>
<sequence>MFSMTAVPVIQFAFILCLQILVEGKGNIPLCKQSGSKLVGELCFNFNAAQVTWHEARNSCEKNGMTFAYVSSLEQIKEILQGNNIVDQVWIGASDEKNEKNFIWVASNEKATELENIWGEGEPNNKVIDGGDEDCASLFNSFYANDISCNRKFPYLCIEKSCPYNLTVGRIFNNNLSLVWKPGFNGGLPREFTIKYQDLTTNISLVAGRVAVPRVNQTASTAIEYSLSGLSTKTAYKIDVESSSNNGKTLCPSLVVTSKTTGPPECPVNIKIEEVANDRVLLSWTPGRKDELPQSFNILAR</sequence>
<keyword evidence="5" id="KW-1185">Reference proteome</keyword>
<feature type="domain" description="C-type lectin" evidence="2">
    <location>
        <begin position="39"/>
        <end position="158"/>
    </location>
</feature>
<dbReference type="Pfam" id="PF00059">
    <property type="entry name" value="Lectin_C"/>
    <property type="match status" value="1"/>
</dbReference>
<dbReference type="InterPro" id="IPR001304">
    <property type="entry name" value="C-type_lectin-like"/>
</dbReference>
<dbReference type="SUPFAM" id="SSF49265">
    <property type="entry name" value="Fibronectin type III"/>
    <property type="match status" value="1"/>
</dbReference>
<dbReference type="CDD" id="cd00037">
    <property type="entry name" value="CLECT"/>
    <property type="match status" value="1"/>
</dbReference>
<dbReference type="PROSITE" id="PS50853">
    <property type="entry name" value="FN3"/>
    <property type="match status" value="1"/>
</dbReference>
<dbReference type="CDD" id="cd00063">
    <property type="entry name" value="FN3"/>
    <property type="match status" value="1"/>
</dbReference>
<dbReference type="InterPro" id="IPR036116">
    <property type="entry name" value="FN3_sf"/>
</dbReference>